<sequence length="125" mass="13909">MTIDSVHLKSLLQSVRKDDLNFTKTESSQAGSTHMREGQAAGELREADDNITTHSLKSPERQCVWHQWPQCVLEKEVTCEHRQVRDQSILSLGPPGVHSGDTGLMSVVGGRPFDKVGRGKRDFVI</sequence>
<feature type="region of interest" description="Disordered" evidence="1">
    <location>
        <begin position="22"/>
        <end position="56"/>
    </location>
</feature>
<protein>
    <submittedName>
        <fullName evidence="2">Uncharacterized protein</fullName>
    </submittedName>
</protein>
<evidence type="ECO:0000313" key="3">
    <source>
        <dbReference type="Proteomes" id="UP001055439"/>
    </source>
</evidence>
<feature type="compositionally biased region" description="Polar residues" evidence="1">
    <location>
        <begin position="22"/>
        <end position="32"/>
    </location>
</feature>
<organism evidence="2 3">
    <name type="scientific">Musa troglodytarum</name>
    <name type="common">fe'i banana</name>
    <dbReference type="NCBI Taxonomy" id="320322"/>
    <lineage>
        <taxon>Eukaryota</taxon>
        <taxon>Viridiplantae</taxon>
        <taxon>Streptophyta</taxon>
        <taxon>Embryophyta</taxon>
        <taxon>Tracheophyta</taxon>
        <taxon>Spermatophyta</taxon>
        <taxon>Magnoliopsida</taxon>
        <taxon>Liliopsida</taxon>
        <taxon>Zingiberales</taxon>
        <taxon>Musaceae</taxon>
        <taxon>Musa</taxon>
    </lineage>
</organism>
<reference evidence="2" key="1">
    <citation type="submission" date="2022-05" db="EMBL/GenBank/DDBJ databases">
        <title>The Musa troglodytarum L. genome provides insights into the mechanism of non-climacteric behaviour and enrichment of carotenoids.</title>
        <authorList>
            <person name="Wang J."/>
        </authorList>
    </citation>
    <scope>NUCLEOTIDE SEQUENCE</scope>
    <source>
        <tissue evidence="2">Leaf</tissue>
    </source>
</reference>
<dbReference type="AlphaFoldDB" id="A0A9E7K2V8"/>
<proteinExistence type="predicted"/>
<name>A0A9E7K2V8_9LILI</name>
<dbReference type="Proteomes" id="UP001055439">
    <property type="component" value="Chromosome 5"/>
</dbReference>
<accession>A0A9E7K2V8</accession>
<gene>
    <name evidence="2" type="ORF">MUK42_01145</name>
</gene>
<keyword evidence="3" id="KW-1185">Reference proteome</keyword>
<dbReference type="EMBL" id="CP097507">
    <property type="protein sequence ID" value="URE01597.1"/>
    <property type="molecule type" value="Genomic_DNA"/>
</dbReference>
<evidence type="ECO:0000256" key="1">
    <source>
        <dbReference type="SAM" id="MobiDB-lite"/>
    </source>
</evidence>
<evidence type="ECO:0000313" key="2">
    <source>
        <dbReference type="EMBL" id="URE01597.1"/>
    </source>
</evidence>